<dbReference type="Proteomes" id="UP000611762">
    <property type="component" value="Unassembled WGS sequence"/>
</dbReference>
<dbReference type="PROSITE" id="PS50943">
    <property type="entry name" value="HTH_CROC1"/>
    <property type="match status" value="1"/>
</dbReference>
<organism evidence="2 3">
    <name type="scientific">Congzhengia minquanensis</name>
    <dbReference type="NCBI Taxonomy" id="2763657"/>
    <lineage>
        <taxon>Bacteria</taxon>
        <taxon>Bacillati</taxon>
        <taxon>Bacillota</taxon>
        <taxon>Clostridia</taxon>
        <taxon>Eubacteriales</taxon>
        <taxon>Oscillospiraceae</taxon>
        <taxon>Congzhengia</taxon>
    </lineage>
</organism>
<dbReference type="InterPro" id="IPR001387">
    <property type="entry name" value="Cro/C1-type_HTH"/>
</dbReference>
<accession>A0A926DPT5</accession>
<sequence>MNRECTLGKDEKQRLIHCLAKSLRGFRATCGWSQEKLATIIGVTRQTVLAVENGKREMTWTMFLAFSLLFLGNEKTRQSFIESGAYTEELACFLGISERRR</sequence>
<dbReference type="InterPro" id="IPR010982">
    <property type="entry name" value="Lambda_DNA-bd_dom_sf"/>
</dbReference>
<comment type="caution">
    <text evidence="2">The sequence shown here is derived from an EMBL/GenBank/DDBJ whole genome shotgun (WGS) entry which is preliminary data.</text>
</comment>
<dbReference type="SUPFAM" id="SSF47413">
    <property type="entry name" value="lambda repressor-like DNA-binding domains"/>
    <property type="match status" value="1"/>
</dbReference>
<feature type="domain" description="HTH cro/C1-type" evidence="1">
    <location>
        <begin position="23"/>
        <end position="57"/>
    </location>
</feature>
<dbReference type="EMBL" id="JACRSU010000004">
    <property type="protein sequence ID" value="MBC8541602.1"/>
    <property type="molecule type" value="Genomic_DNA"/>
</dbReference>
<protein>
    <submittedName>
        <fullName evidence="2">Helix-turn-helix domain-containing protein</fullName>
    </submittedName>
</protein>
<dbReference type="CDD" id="cd00093">
    <property type="entry name" value="HTH_XRE"/>
    <property type="match status" value="1"/>
</dbReference>
<dbReference type="AlphaFoldDB" id="A0A926DPT5"/>
<dbReference type="RefSeq" id="WP_249313626.1">
    <property type="nucleotide sequence ID" value="NZ_JACRSU010000004.1"/>
</dbReference>
<dbReference type="Pfam" id="PF01381">
    <property type="entry name" value="HTH_3"/>
    <property type="match status" value="1"/>
</dbReference>
<dbReference type="GO" id="GO:0003677">
    <property type="term" value="F:DNA binding"/>
    <property type="evidence" value="ECO:0007669"/>
    <property type="project" value="InterPro"/>
</dbReference>
<evidence type="ECO:0000259" key="1">
    <source>
        <dbReference type="PROSITE" id="PS50943"/>
    </source>
</evidence>
<keyword evidence="3" id="KW-1185">Reference proteome</keyword>
<dbReference type="Gene3D" id="1.10.260.40">
    <property type="entry name" value="lambda repressor-like DNA-binding domains"/>
    <property type="match status" value="1"/>
</dbReference>
<dbReference type="SMART" id="SM00530">
    <property type="entry name" value="HTH_XRE"/>
    <property type="match status" value="1"/>
</dbReference>
<reference evidence="2" key="1">
    <citation type="submission" date="2020-08" db="EMBL/GenBank/DDBJ databases">
        <title>Genome public.</title>
        <authorList>
            <person name="Liu C."/>
            <person name="Sun Q."/>
        </authorList>
    </citation>
    <scope>NUCLEOTIDE SEQUENCE</scope>
    <source>
        <strain evidence="2">H8</strain>
    </source>
</reference>
<evidence type="ECO:0000313" key="2">
    <source>
        <dbReference type="EMBL" id="MBC8541602.1"/>
    </source>
</evidence>
<gene>
    <name evidence="2" type="ORF">H8698_11495</name>
</gene>
<evidence type="ECO:0000313" key="3">
    <source>
        <dbReference type="Proteomes" id="UP000611762"/>
    </source>
</evidence>
<proteinExistence type="predicted"/>
<name>A0A926DPT5_9FIRM</name>